<dbReference type="GO" id="GO:0005634">
    <property type="term" value="C:nucleus"/>
    <property type="evidence" value="ECO:0007669"/>
    <property type="project" value="UniProtKB-SubCell"/>
</dbReference>
<proteinExistence type="predicted"/>
<dbReference type="CDD" id="cd12148">
    <property type="entry name" value="fungal_TF_MHR"/>
    <property type="match status" value="1"/>
</dbReference>
<dbReference type="Pfam" id="PF04082">
    <property type="entry name" value="Fungal_trans"/>
    <property type="match status" value="1"/>
</dbReference>
<feature type="domain" description="Xylanolytic transcriptional activator regulatory" evidence="6">
    <location>
        <begin position="25"/>
        <end position="173"/>
    </location>
</feature>
<accession>A0A4S9BX33</accession>
<reference evidence="7" key="1">
    <citation type="submission" date="2018-10" db="EMBL/GenBank/DDBJ databases">
        <title>Fifty Aureobasidium pullulans genomes reveal a recombining polyextremotolerant generalist.</title>
        <authorList>
            <person name="Gostincar C."/>
            <person name="Turk M."/>
            <person name="Zajc J."/>
            <person name="Gunde-Cimerman N."/>
        </authorList>
    </citation>
    <scope>NUCLEOTIDE SEQUENCE [LARGE SCALE GENOMIC DNA]</scope>
    <source>
        <strain evidence="7">EXF-10085</strain>
    </source>
</reference>
<evidence type="ECO:0000256" key="4">
    <source>
        <dbReference type="ARBA" id="ARBA00023163"/>
    </source>
</evidence>
<comment type="caution">
    <text evidence="7">The sequence shown here is derived from an EMBL/GenBank/DDBJ whole genome shotgun (WGS) entry which is preliminary data.</text>
</comment>
<evidence type="ECO:0000256" key="2">
    <source>
        <dbReference type="ARBA" id="ARBA00022723"/>
    </source>
</evidence>
<dbReference type="PANTHER" id="PTHR47338:SF11">
    <property type="entry name" value="ZN(II)2CYS6 TRANSCRIPTION FACTOR (EUROFUNG)"/>
    <property type="match status" value="1"/>
</dbReference>
<dbReference type="GO" id="GO:0006351">
    <property type="term" value="P:DNA-templated transcription"/>
    <property type="evidence" value="ECO:0007669"/>
    <property type="project" value="InterPro"/>
</dbReference>
<dbReference type="GO" id="GO:0000981">
    <property type="term" value="F:DNA-binding transcription factor activity, RNA polymerase II-specific"/>
    <property type="evidence" value="ECO:0007669"/>
    <property type="project" value="InterPro"/>
</dbReference>
<keyword evidence="5" id="KW-0539">Nucleus</keyword>
<evidence type="ECO:0000313" key="7">
    <source>
        <dbReference type="EMBL" id="THW98485.1"/>
    </source>
</evidence>
<name>A0A4S9BX33_AURPU</name>
<evidence type="ECO:0000259" key="6">
    <source>
        <dbReference type="Pfam" id="PF04082"/>
    </source>
</evidence>
<dbReference type="EMBL" id="QZAS01000101">
    <property type="protein sequence ID" value="THW98485.1"/>
    <property type="molecule type" value="Genomic_DNA"/>
</dbReference>
<keyword evidence="3" id="KW-0805">Transcription regulation</keyword>
<protein>
    <recommendedName>
        <fullName evidence="6">Xylanolytic transcriptional activator regulatory domain-containing protein</fullName>
    </recommendedName>
</protein>
<dbReference type="PANTHER" id="PTHR47338">
    <property type="entry name" value="ZN(II)2CYS6 TRANSCRIPTION FACTOR (EUROFUNG)-RELATED"/>
    <property type="match status" value="1"/>
</dbReference>
<organism evidence="7">
    <name type="scientific">Aureobasidium pullulans</name>
    <name type="common">Black yeast</name>
    <name type="synonym">Pullularia pullulans</name>
    <dbReference type="NCBI Taxonomy" id="5580"/>
    <lineage>
        <taxon>Eukaryota</taxon>
        <taxon>Fungi</taxon>
        <taxon>Dikarya</taxon>
        <taxon>Ascomycota</taxon>
        <taxon>Pezizomycotina</taxon>
        <taxon>Dothideomycetes</taxon>
        <taxon>Dothideomycetidae</taxon>
        <taxon>Dothideales</taxon>
        <taxon>Saccotheciaceae</taxon>
        <taxon>Aureobasidium</taxon>
    </lineage>
</organism>
<dbReference type="AlphaFoldDB" id="A0A4S9BX33"/>
<dbReference type="GO" id="GO:0003677">
    <property type="term" value="F:DNA binding"/>
    <property type="evidence" value="ECO:0007669"/>
    <property type="project" value="InterPro"/>
</dbReference>
<keyword evidence="4" id="KW-0804">Transcription</keyword>
<evidence type="ECO:0000256" key="5">
    <source>
        <dbReference type="ARBA" id="ARBA00023242"/>
    </source>
</evidence>
<keyword evidence="2" id="KW-0479">Metal-binding</keyword>
<sequence>MIFPHNAFTQWVRNGRKKSQRECKVLYIVLALGSIFAEDQYSSFAKHCVEKARHTVSAIVGDFSTLTIHARLLLANYYRLVGEDNMGWELSGLAFTAIGAMRLYHEDGYENLTDDSPQHFYGFSCEQLKECRRRTFWTALLVDRGQGLCRLVPCTMQLDLVRLRLPCNEQLYERGELSDVPVFDCALPNMGMPFVIESPTMAGPEACTVVVAALCTDVIALVHRQSHRPAELESESREAMIREVKVKLSEWGNNLPHHLRYSQQNLLRADQHGYARWFIDMHVFHHVSQIKASRALYFPSHQPIERQNCNTRLHAIRLLDMVCGLSELTLRGLLKDRDPTTLISSLLAYGIKVAIDVLYVGSAVTYTEHTVILIEHGVVALNNLAQSCAVGKVLGEHASAQLADVRARADHSFK</sequence>
<dbReference type="InterPro" id="IPR007219">
    <property type="entry name" value="XnlR_reg_dom"/>
</dbReference>
<dbReference type="GO" id="GO:0008270">
    <property type="term" value="F:zinc ion binding"/>
    <property type="evidence" value="ECO:0007669"/>
    <property type="project" value="InterPro"/>
</dbReference>
<gene>
    <name evidence="7" type="ORF">D6D13_10614</name>
</gene>
<evidence type="ECO:0000256" key="3">
    <source>
        <dbReference type="ARBA" id="ARBA00023015"/>
    </source>
</evidence>
<comment type="subcellular location">
    <subcellularLocation>
        <location evidence="1">Nucleus</location>
    </subcellularLocation>
</comment>
<dbReference type="InterPro" id="IPR050815">
    <property type="entry name" value="TF_fung"/>
</dbReference>
<evidence type="ECO:0000256" key="1">
    <source>
        <dbReference type="ARBA" id="ARBA00004123"/>
    </source>
</evidence>